<reference evidence="23 24" key="1">
    <citation type="submission" date="2015-04" db="EMBL/GenBank/DDBJ databases">
        <title>Genome sequence of Ceratocystis platani, a major pathogen of plane trees.</title>
        <authorList>
            <person name="Belbahri L."/>
        </authorList>
    </citation>
    <scope>NUCLEOTIDE SEQUENCE [LARGE SCALE GENOMIC DNA]</scope>
    <source>
        <strain evidence="23 24">CFO</strain>
    </source>
</reference>
<dbReference type="Pfam" id="PF12678">
    <property type="entry name" value="zf-rbx1"/>
    <property type="match status" value="1"/>
</dbReference>
<comment type="caution">
    <text evidence="23">The sequence shown here is derived from an EMBL/GenBank/DDBJ whole genome shotgun (WGS) entry which is preliminary data.</text>
</comment>
<evidence type="ECO:0000256" key="7">
    <source>
        <dbReference type="ARBA" id="ARBA00022723"/>
    </source>
</evidence>
<comment type="subunit">
    <text evidence="15">Component of the DSC E3 ubiquitin ligase complex composed of dscA, dscB, dscC and dscD.</text>
</comment>
<protein>
    <recommendedName>
        <fullName evidence="16">DSC E3 ubiquitin ligase complex subunit A</fullName>
        <ecNumber evidence="4">2.3.2.27</ecNumber>
    </recommendedName>
    <alternativeName>
        <fullName evidence="17">Defective for SREBP cleavage protein A</fullName>
    </alternativeName>
    <alternativeName>
        <fullName evidence="18">RING-type E3 ubiquitin transferase dscA</fullName>
    </alternativeName>
</protein>
<dbReference type="EMBL" id="LBBL01000127">
    <property type="protein sequence ID" value="KKF94960.1"/>
    <property type="molecule type" value="Genomic_DNA"/>
</dbReference>
<proteinExistence type="predicted"/>
<keyword evidence="9 19" id="KW-0863">Zinc-finger</keyword>
<evidence type="ECO:0000256" key="11">
    <source>
        <dbReference type="ARBA" id="ARBA00022833"/>
    </source>
</evidence>
<evidence type="ECO:0000259" key="22">
    <source>
        <dbReference type="PROSITE" id="PS50089"/>
    </source>
</evidence>
<evidence type="ECO:0000256" key="14">
    <source>
        <dbReference type="ARBA" id="ARBA00056116"/>
    </source>
</evidence>
<evidence type="ECO:0000256" key="6">
    <source>
        <dbReference type="ARBA" id="ARBA00022692"/>
    </source>
</evidence>
<keyword evidence="13 21" id="KW-0472">Membrane</keyword>
<feature type="transmembrane region" description="Helical" evidence="21">
    <location>
        <begin position="493"/>
        <end position="521"/>
    </location>
</feature>
<dbReference type="PANTHER" id="PTHR22763">
    <property type="entry name" value="RING ZINC FINGER PROTEIN"/>
    <property type="match status" value="1"/>
</dbReference>
<dbReference type="SUPFAM" id="SSF57850">
    <property type="entry name" value="RING/U-box"/>
    <property type="match status" value="1"/>
</dbReference>
<evidence type="ECO:0000256" key="4">
    <source>
        <dbReference type="ARBA" id="ARBA00012483"/>
    </source>
</evidence>
<evidence type="ECO:0000256" key="17">
    <source>
        <dbReference type="ARBA" id="ARBA00077885"/>
    </source>
</evidence>
<dbReference type="Proteomes" id="UP000034841">
    <property type="component" value="Unassembled WGS sequence"/>
</dbReference>
<comment type="catalytic activity">
    <reaction evidence="1">
        <text>S-ubiquitinyl-[E2 ubiquitin-conjugating enzyme]-L-cysteine + [acceptor protein]-L-lysine = [E2 ubiquitin-conjugating enzyme]-L-cysteine + N(6)-ubiquitinyl-[acceptor protein]-L-lysine.</text>
        <dbReference type="EC" id="2.3.2.27"/>
    </reaction>
</comment>
<feature type="domain" description="RING-type" evidence="22">
    <location>
        <begin position="894"/>
        <end position="953"/>
    </location>
</feature>
<dbReference type="PANTHER" id="PTHR22763:SF162">
    <property type="entry name" value="TRANSMEMBRANE E3 UBIQUITIN-PROTEIN LIGASE 1"/>
    <property type="match status" value="1"/>
</dbReference>
<feature type="transmembrane region" description="Helical" evidence="21">
    <location>
        <begin position="527"/>
        <end position="551"/>
    </location>
</feature>
<dbReference type="GO" id="GO:0044695">
    <property type="term" value="C:Dsc E3 ubiquitin ligase complex"/>
    <property type="evidence" value="ECO:0007669"/>
    <property type="project" value="TreeGrafter"/>
</dbReference>
<evidence type="ECO:0000256" key="9">
    <source>
        <dbReference type="ARBA" id="ARBA00022771"/>
    </source>
</evidence>
<keyword evidence="8" id="KW-0732">Signal</keyword>
<dbReference type="GO" id="GO:0043161">
    <property type="term" value="P:proteasome-mediated ubiquitin-dependent protein catabolic process"/>
    <property type="evidence" value="ECO:0007669"/>
    <property type="project" value="TreeGrafter"/>
</dbReference>
<evidence type="ECO:0000256" key="15">
    <source>
        <dbReference type="ARBA" id="ARBA00063126"/>
    </source>
</evidence>
<dbReference type="AlphaFoldDB" id="A0A0F8B440"/>
<comment type="subcellular location">
    <subcellularLocation>
        <location evidence="2">Endomembrane system</location>
        <topology evidence="2">Multi-pass membrane protein</topology>
    </subcellularLocation>
</comment>
<dbReference type="GO" id="GO:0012505">
    <property type="term" value="C:endomembrane system"/>
    <property type="evidence" value="ECO:0007669"/>
    <property type="project" value="UniProtKB-SubCell"/>
</dbReference>
<dbReference type="UniPathway" id="UPA00143"/>
<feature type="compositionally biased region" description="Polar residues" evidence="20">
    <location>
        <begin position="607"/>
        <end position="640"/>
    </location>
</feature>
<organism evidence="23 24">
    <name type="scientific">Ceratocystis fimbriata f. sp. platani</name>
    <dbReference type="NCBI Taxonomy" id="88771"/>
    <lineage>
        <taxon>Eukaryota</taxon>
        <taxon>Fungi</taxon>
        <taxon>Dikarya</taxon>
        <taxon>Ascomycota</taxon>
        <taxon>Pezizomycotina</taxon>
        <taxon>Sordariomycetes</taxon>
        <taxon>Hypocreomycetidae</taxon>
        <taxon>Microascales</taxon>
        <taxon>Ceratocystidaceae</taxon>
        <taxon>Ceratocystis</taxon>
    </lineage>
</organism>
<keyword evidence="12 21" id="KW-1133">Transmembrane helix</keyword>
<feature type="compositionally biased region" description="Low complexity" evidence="20">
    <location>
        <begin position="851"/>
        <end position="862"/>
    </location>
</feature>
<evidence type="ECO:0000256" key="8">
    <source>
        <dbReference type="ARBA" id="ARBA00022729"/>
    </source>
</evidence>
<dbReference type="OrthoDB" id="9984778at2759"/>
<keyword evidence="24" id="KW-1185">Reference proteome</keyword>
<name>A0A0F8B440_CERFI</name>
<evidence type="ECO:0000256" key="20">
    <source>
        <dbReference type="SAM" id="MobiDB-lite"/>
    </source>
</evidence>
<evidence type="ECO:0000256" key="10">
    <source>
        <dbReference type="ARBA" id="ARBA00022786"/>
    </source>
</evidence>
<feature type="region of interest" description="Disordered" evidence="20">
    <location>
        <begin position="851"/>
        <end position="886"/>
    </location>
</feature>
<dbReference type="FunFam" id="3.30.40.10:FF:000626">
    <property type="entry name" value="Transmembrane ubiquitin ligase 1"/>
    <property type="match status" value="1"/>
</dbReference>
<dbReference type="GO" id="GO:0016567">
    <property type="term" value="P:protein ubiquitination"/>
    <property type="evidence" value="ECO:0007669"/>
    <property type="project" value="UniProtKB-UniPathway"/>
</dbReference>
<comment type="function">
    <text evidence="14">Catalytic component of the DSC E3 ubiquitin ligase complex which is required for the srbA transcriptional activator proteolytic cleavage to release the soluble transcription factor from the membrane in low oxygen or sterol conditions. Required for growth during hypoxia and triazole drug susceptibility, as well as for virulence in a murine model of invasive pulmonary aspergillosis (IPA).</text>
</comment>
<dbReference type="GO" id="GO:0061630">
    <property type="term" value="F:ubiquitin protein ligase activity"/>
    <property type="evidence" value="ECO:0007669"/>
    <property type="project" value="UniProtKB-EC"/>
</dbReference>
<evidence type="ECO:0000256" key="18">
    <source>
        <dbReference type="ARBA" id="ARBA00082128"/>
    </source>
</evidence>
<evidence type="ECO:0000313" key="23">
    <source>
        <dbReference type="EMBL" id="KKF94960.1"/>
    </source>
</evidence>
<keyword evidence="5" id="KW-0808">Transferase</keyword>
<evidence type="ECO:0000256" key="16">
    <source>
        <dbReference type="ARBA" id="ARBA00071072"/>
    </source>
</evidence>
<dbReference type="InterPro" id="IPR001841">
    <property type="entry name" value="Znf_RING"/>
</dbReference>
<dbReference type="InterPro" id="IPR050731">
    <property type="entry name" value="HRD1_E3_ubiq-ligases"/>
</dbReference>
<evidence type="ECO:0000256" key="21">
    <source>
        <dbReference type="SAM" id="Phobius"/>
    </source>
</evidence>
<evidence type="ECO:0000313" key="24">
    <source>
        <dbReference type="Proteomes" id="UP000034841"/>
    </source>
</evidence>
<feature type="region of interest" description="Disordered" evidence="20">
    <location>
        <begin position="607"/>
        <end position="649"/>
    </location>
</feature>
<dbReference type="InterPro" id="IPR021319">
    <property type="entry name" value="DUF2921"/>
</dbReference>
<dbReference type="InterPro" id="IPR024766">
    <property type="entry name" value="Znf_RING_H2"/>
</dbReference>
<dbReference type="PROSITE" id="PS50089">
    <property type="entry name" value="ZF_RING_2"/>
    <property type="match status" value="1"/>
</dbReference>
<evidence type="ECO:0000256" key="5">
    <source>
        <dbReference type="ARBA" id="ARBA00022679"/>
    </source>
</evidence>
<evidence type="ECO:0000256" key="3">
    <source>
        <dbReference type="ARBA" id="ARBA00004906"/>
    </source>
</evidence>
<dbReference type="InterPro" id="IPR013083">
    <property type="entry name" value="Znf_RING/FYVE/PHD"/>
</dbReference>
<evidence type="ECO:0000256" key="13">
    <source>
        <dbReference type="ARBA" id="ARBA00023136"/>
    </source>
</evidence>
<dbReference type="GO" id="GO:0008270">
    <property type="term" value="F:zinc ion binding"/>
    <property type="evidence" value="ECO:0007669"/>
    <property type="project" value="UniProtKB-KW"/>
</dbReference>
<sequence length="959" mass="105465">MPDQPSPETPTSPVVERRGNESFPAYVLLAVLIWLIMSPDSDSGMLPLGDVGSQRLEHEKYALQVLQNATWESFSPKANSSDVPHVASEADSPLLFLRDDGSNTQDPPENSTLTQEDEYIGVGNGFLNLTGFRRGDNYSWQGLDDFRSRCDHRHRDASLHIDSLDKTWDPRDVPVWHNMSGVVTGRWTQSLVAGTIQTAQDFNLTKLSPFVDWLKIDEDWGWNMSQSTHGAMKLTFHDLPSEAKGYLPPSEDDKDPDPKMTAQYRAQPLSASISMEDESGNYEMWDMSLYGLHWPVAGAALLTTTSDKFDGIFGLPLLAPSREMFLSGRHALNASLTHRLAVKENELFSDPRISWGADDYGNAFSPMPQCEYLVFLQLLPPDKNELLRGHPQKTVRDVFDDMERELRFPQGAPMPHVPPLQMSAVVYSPDCGFYLESVGPPAVPLSEARHLTGVRAPVSRSQLNNVLIGLLSVLTVQLCLIKRQMRESSTPSTLGRVSFVTISMMSIADGLLMMFIMVFLLTSHSSMTVVALVFVSLMTTVMGIVFMYKIFHTQLPDRLRERERARSAALAAQSAAPTVPVATAESASAIPDTPAAVTTATAVDNDSISTSNVSSRAPSPSNEQGGETETDTLLPTTHRTPSPPVIVPSDQDIDAEIGEQTITNASRPTIPTNTATTPISTTGFNTLNFTHVTRCIILFAVCLIILLLSTFAQRRSIRALIFNSLSMLYLSLWFPQIYRNISRNSRRALSWEFMIGQSVARLTPLAYLYAVDDNALLLPTDRRAFAMFAGWLWLQLWLLAAQDFLGARIGVPKSWFPDGWDYHPILREDGLESGPLPIGIAEAPRKLADSSSSSVTSLNSSSPLMPGPSSRGAGLDESGAGGSSGGPSIRIMDCAICREDLEVPVLSAGEKDAAGVVGVFARRAYMVTPCGHVFHTPCLEGWMRFRLQCPNCREDLPPL</sequence>
<dbReference type="Pfam" id="PF11145">
    <property type="entry name" value="DUF2921"/>
    <property type="match status" value="1"/>
</dbReference>
<dbReference type="Gene3D" id="3.30.40.10">
    <property type="entry name" value="Zinc/RING finger domain, C3HC4 (zinc finger)"/>
    <property type="match status" value="1"/>
</dbReference>
<keyword evidence="11" id="KW-0862">Zinc</keyword>
<keyword evidence="10" id="KW-0833">Ubl conjugation pathway</keyword>
<dbReference type="EC" id="2.3.2.27" evidence="4"/>
<evidence type="ECO:0000256" key="2">
    <source>
        <dbReference type="ARBA" id="ARBA00004127"/>
    </source>
</evidence>
<keyword evidence="7" id="KW-0479">Metal-binding</keyword>
<evidence type="ECO:0000256" key="1">
    <source>
        <dbReference type="ARBA" id="ARBA00000900"/>
    </source>
</evidence>
<feature type="transmembrane region" description="Helical" evidence="21">
    <location>
        <begin position="695"/>
        <end position="713"/>
    </location>
</feature>
<evidence type="ECO:0000256" key="19">
    <source>
        <dbReference type="PROSITE-ProRule" id="PRU00175"/>
    </source>
</evidence>
<comment type="pathway">
    <text evidence="3">Protein modification; protein ubiquitination.</text>
</comment>
<keyword evidence="6 21" id="KW-0812">Transmembrane</keyword>
<gene>
    <name evidence="23" type="primary">TUL1</name>
    <name evidence="23" type="ORF">CFO_g2688</name>
</gene>
<dbReference type="SMART" id="SM00184">
    <property type="entry name" value="RING"/>
    <property type="match status" value="1"/>
</dbReference>
<evidence type="ECO:0000256" key="12">
    <source>
        <dbReference type="ARBA" id="ARBA00022989"/>
    </source>
</evidence>
<accession>A0A0F8B440</accession>
<feature type="transmembrane region" description="Helical" evidence="21">
    <location>
        <begin position="719"/>
        <end position="738"/>
    </location>
</feature>